<sequence>MSTPELNTKAGKDIRRSSQLRVDGVHPAEESVFPHLPYADAVYTALAATGQTPEVLESGLRQSAQGVLFLRLVWPPGHTSLGRAVRGEGLSLVWSHHSGWSAHTACDSRVLDVDTLAAPRLLAHAARHLAAHGLRTRWRPPAGPARWEHAAALAGALADFDDREAVR</sequence>
<gene>
    <name evidence="1" type="ORF">GCM10010389_17890</name>
</gene>
<reference evidence="1" key="1">
    <citation type="journal article" date="2014" name="Int. J. Syst. Evol. Microbiol.">
        <title>Complete genome sequence of Corynebacterium casei LMG S-19264T (=DSM 44701T), isolated from a smear-ripened cheese.</title>
        <authorList>
            <consortium name="US DOE Joint Genome Institute (JGI-PGF)"/>
            <person name="Walter F."/>
            <person name="Albersmeier A."/>
            <person name="Kalinowski J."/>
            <person name="Ruckert C."/>
        </authorList>
    </citation>
    <scope>NUCLEOTIDE SEQUENCE</scope>
    <source>
        <strain evidence="1">JCM 5016</strain>
    </source>
</reference>
<keyword evidence="2" id="KW-1185">Reference proteome</keyword>
<evidence type="ECO:0000313" key="2">
    <source>
        <dbReference type="Proteomes" id="UP000623010"/>
    </source>
</evidence>
<dbReference type="Proteomes" id="UP000623010">
    <property type="component" value="Unassembled WGS sequence"/>
</dbReference>
<accession>A0A918V841</accession>
<comment type="caution">
    <text evidence="1">The sequence shown here is derived from an EMBL/GenBank/DDBJ whole genome shotgun (WGS) entry which is preliminary data.</text>
</comment>
<dbReference type="RefSeq" id="WP_190056785.1">
    <property type="nucleotide sequence ID" value="NZ_BMWH01000004.1"/>
</dbReference>
<reference evidence="1" key="2">
    <citation type="submission" date="2020-09" db="EMBL/GenBank/DDBJ databases">
        <authorList>
            <person name="Sun Q."/>
            <person name="Ohkuma M."/>
        </authorList>
    </citation>
    <scope>NUCLEOTIDE SEQUENCE</scope>
    <source>
        <strain evidence="1">JCM 5016</strain>
    </source>
</reference>
<protein>
    <submittedName>
        <fullName evidence="1">Uncharacterized protein</fullName>
    </submittedName>
</protein>
<name>A0A918V841_9ACTN</name>
<organism evidence="1 2">
    <name type="scientific">Streptomyces echinoruber</name>
    <dbReference type="NCBI Taxonomy" id="68898"/>
    <lineage>
        <taxon>Bacteria</taxon>
        <taxon>Bacillati</taxon>
        <taxon>Actinomycetota</taxon>
        <taxon>Actinomycetes</taxon>
        <taxon>Kitasatosporales</taxon>
        <taxon>Streptomycetaceae</taxon>
        <taxon>Streptomyces</taxon>
    </lineage>
</organism>
<proteinExistence type="predicted"/>
<dbReference type="AlphaFoldDB" id="A0A918V841"/>
<evidence type="ECO:0000313" key="1">
    <source>
        <dbReference type="EMBL" id="GGZ80463.1"/>
    </source>
</evidence>
<dbReference type="EMBL" id="BMWH01000004">
    <property type="protein sequence ID" value="GGZ80463.1"/>
    <property type="molecule type" value="Genomic_DNA"/>
</dbReference>